<organism evidence="1 2">
    <name type="scientific">Ileibacterium valens</name>
    <dbReference type="NCBI Taxonomy" id="1862668"/>
    <lineage>
        <taxon>Bacteria</taxon>
        <taxon>Bacillati</taxon>
        <taxon>Bacillota</taxon>
        <taxon>Erysipelotrichia</taxon>
        <taxon>Erysipelotrichales</taxon>
        <taxon>Erysipelotrichaceae</taxon>
        <taxon>Ileibacterium</taxon>
    </lineage>
</organism>
<reference evidence="1 2" key="1">
    <citation type="submission" date="2016-11" db="EMBL/GenBank/DDBJ databases">
        <title>Description of two novel members of the family Erysipelotrichaceae: Ileibacterium lipovorans gen. nov., sp. nov. and Dubosiella newyorkensis, gen. nov., sp. nov.</title>
        <authorList>
            <person name="Cox L.M."/>
            <person name="Sohn J."/>
            <person name="Tyrrell K.L."/>
            <person name="Citron D.M."/>
            <person name="Lawson P.A."/>
            <person name="Patel N.B."/>
            <person name="Iizumi T."/>
            <person name="Perez-Perez G.I."/>
            <person name="Goldstein E.J."/>
            <person name="Blaser M.J."/>
        </authorList>
    </citation>
    <scope>NUCLEOTIDE SEQUENCE [LARGE SCALE GENOMIC DNA]</scope>
    <source>
        <strain evidence="1 2">NYU-BL-A3</strain>
    </source>
</reference>
<dbReference type="GeneID" id="82202174"/>
<name>A0A1U7NHV8_9FIRM</name>
<accession>A0A1U7NHV8</accession>
<dbReference type="EMBL" id="MPJW01000078">
    <property type="protein sequence ID" value="OLU41665.1"/>
    <property type="molecule type" value="Genomic_DNA"/>
</dbReference>
<dbReference type="RefSeq" id="WP_075818200.1">
    <property type="nucleotide sequence ID" value="NZ_CAJUTZ010000027.1"/>
</dbReference>
<protein>
    <submittedName>
        <fullName evidence="1">Uncharacterized protein</fullName>
    </submittedName>
</protein>
<keyword evidence="2" id="KW-1185">Reference proteome</keyword>
<evidence type="ECO:0000313" key="1">
    <source>
        <dbReference type="EMBL" id="OLU41665.1"/>
    </source>
</evidence>
<comment type="caution">
    <text evidence="1">The sequence shown here is derived from an EMBL/GenBank/DDBJ whole genome shotgun (WGS) entry which is preliminary data.</text>
</comment>
<dbReference type="Proteomes" id="UP000186341">
    <property type="component" value="Unassembled WGS sequence"/>
</dbReference>
<sequence>MSKPKKWKPGEIGFIYANDLYGIRFKTPIKVEVMAEIEQDLHPVKVRSLKSDVIYYCKHEEIQTRAAKAERKSAKLIIPEKIKEQAEELAAKRMEKIMEKPTFEEVCEKFYALAKFGAEEIQGKDIVLQLAEKALFEEIKNGVIWK</sequence>
<proteinExistence type="predicted"/>
<evidence type="ECO:0000313" key="2">
    <source>
        <dbReference type="Proteomes" id="UP000186341"/>
    </source>
</evidence>
<dbReference type="OrthoDB" id="9823331at2"/>
<gene>
    <name evidence="1" type="ORF">BO222_02885</name>
</gene>
<dbReference type="AlphaFoldDB" id="A0A1U7NHV8"/>